<dbReference type="InterPro" id="IPR040840">
    <property type="entry name" value="TcA_TcB_BD"/>
</dbReference>
<name>A0A951UNX4_9CYAN</name>
<organism evidence="5 6">
    <name type="scientific">Drouetiella hepatica Uher 2000/2452</name>
    <dbReference type="NCBI Taxonomy" id="904376"/>
    <lineage>
        <taxon>Bacteria</taxon>
        <taxon>Bacillati</taxon>
        <taxon>Cyanobacteriota</taxon>
        <taxon>Cyanophyceae</taxon>
        <taxon>Oculatellales</taxon>
        <taxon>Oculatellaceae</taxon>
        <taxon>Drouetiella</taxon>
    </lineage>
</organism>
<dbReference type="InterPro" id="IPR036365">
    <property type="entry name" value="PGBD-like_sf"/>
</dbReference>
<dbReference type="Pfam" id="PF20220">
    <property type="entry name" value="ABC_toxin_N"/>
    <property type="match status" value="1"/>
</dbReference>
<evidence type="ECO:0000259" key="3">
    <source>
        <dbReference type="Pfam" id="PF18413"/>
    </source>
</evidence>
<evidence type="ECO:0000313" key="5">
    <source>
        <dbReference type="EMBL" id="MBW4660244.1"/>
    </source>
</evidence>
<feature type="region of interest" description="Disordered" evidence="1">
    <location>
        <begin position="1857"/>
        <end position="1905"/>
    </location>
</feature>
<feature type="domain" description="Neuraminidase-like" evidence="3">
    <location>
        <begin position="1773"/>
        <end position="1895"/>
    </location>
</feature>
<feature type="domain" description="Tc toxin complex TcA C-terminal TcB-binding" evidence="2">
    <location>
        <begin position="2838"/>
        <end position="3123"/>
    </location>
</feature>
<protein>
    <submittedName>
        <fullName evidence="5">Peptidoglycan-binding protein</fullName>
    </submittedName>
</protein>
<feature type="domain" description="ABC toxin N-terminal" evidence="4">
    <location>
        <begin position="1615"/>
        <end position="1743"/>
    </location>
</feature>
<evidence type="ECO:0000259" key="2">
    <source>
        <dbReference type="Pfam" id="PF18276"/>
    </source>
</evidence>
<dbReference type="SUPFAM" id="SSF47090">
    <property type="entry name" value="PGBD-like"/>
    <property type="match status" value="2"/>
</dbReference>
<accession>A0A951UNX4</accession>
<feature type="region of interest" description="Disordered" evidence="1">
    <location>
        <begin position="836"/>
        <end position="860"/>
    </location>
</feature>
<dbReference type="InterPro" id="IPR036366">
    <property type="entry name" value="PGBDSf"/>
</dbReference>
<evidence type="ECO:0000313" key="6">
    <source>
        <dbReference type="Proteomes" id="UP000757435"/>
    </source>
</evidence>
<dbReference type="InterPro" id="IPR041079">
    <property type="entry name" value="Neuraminidase-like"/>
</dbReference>
<evidence type="ECO:0000259" key="4">
    <source>
        <dbReference type="Pfam" id="PF20220"/>
    </source>
</evidence>
<dbReference type="Proteomes" id="UP000757435">
    <property type="component" value="Unassembled WGS sequence"/>
</dbReference>
<dbReference type="InterPro" id="IPR046839">
    <property type="entry name" value="ABC_toxin_N"/>
</dbReference>
<feature type="compositionally biased region" description="Basic and acidic residues" evidence="1">
    <location>
        <begin position="1857"/>
        <end position="1890"/>
    </location>
</feature>
<dbReference type="Gene3D" id="1.10.101.10">
    <property type="entry name" value="PGBD-like superfamily/PGBD"/>
    <property type="match status" value="2"/>
</dbReference>
<comment type="caution">
    <text evidence="5">The sequence shown here is derived from an EMBL/GenBank/DDBJ whole genome shotgun (WGS) entry which is preliminary data.</text>
</comment>
<sequence length="3305" mass="373536">MKTGDLGNDVTRLHEQLAVHGVEVSAEESKRNFFGPSTREAVREFQKARGIDPSCEVCKQTAALLATNPSGTIPTQSNPVSTLTSTSISDSDLGQKEIADRSCLFSPIVAPLRIGDRSAEVFKLQTGLILLIDHQLLRLSGDKQNLYERLLQEQKEQIYSDYTVTIISIFQKQSQLNSTGEVDQATADALNQLLQNLNSSTCIEVRGRLTDVNKRGLAKYTISLFEYDLDGTVPIARCISDEDGTFEFKFNNSEVLKQGDDTTAPDLMFQIFDPNGTDQMVMAIFTLAGEQETVVPRLSESQQAPIVLINVPSILVLRIVTDLHQRPLTEFEQLVTRLNPFMRQVGFADLKEDETNFQVSFLSKESGVEKLKIEQLRGAFQLERESNLVPAWAFFGLAAQNLSLTTVASMPLDQLVDTLKPIQPSTDQSNLEEIANNLRQFAKEHGIQTQVINLKTSVEDLLKPILASEEKLNTFLDAYARHEGEIESFWSKMSEDAAFKTEVPRIQLNLQLSQLTLNNIGLVNGLQQKGIKNMRQLVDLPAQDWESLALEHKAATPSHITGETDLARAKVYVQELQTLVELAFPTDVIKKSIQHPEVNTFLNRNPDFDFTSTPVETYLQGQGEQSLQGIANPETVKTQLRQIQRLYTLTANTADMNVLMNMEYDSAHQISKLSAEDFVQSVSGKVSAENAYLYHAKAIAVSDASAMIYHTFRDLAISTAPDAIKKPSSDLGALQNIPNWESLFGSLDLCECQHCKSVYSPAAYFVDLLHILLGQNKGAARCEIFRRRPDLMYTKLSCEHTETLIPYIDLVNEVLETYVAQDFVDDKAAKDYAEKSTNDTSGFTDSDLAANPQHPNENSANDAKKAYDLLKNAIFPLNLPFDMDLETARQFLQEQNSSRFEVMKALGNATSYATMAEKLGISKREFEILTLKELDGVTSSKNTAGKDAGKDISVNNLWGNPTIPAGDTLGEVLKTVRTFLDLTNIAYTDLISLLKTRFLNLNFPINAYLQDLSEADRTKWLADHPAEDQLAQEVIELAGDDCNLSKTQILHLNGKVLSDAELSLFNRFIRLWKKLGCTIAELDRLLISLGATDLTPQVIQDLSMLWQVQQDLDISLDRVAVLAGNIPTAGKDSLFAKLFLNKAILQIDTGFELNVLQTEVENNAQLLQDHVPAILAAFGISEENLNLIVAYANLNLATDTLTLANLSKIYRYVIFAKGMGMKIKDLMMWLNLTAQAPWGTVADLVKTKELLAKLQTYGFKATDFAYIFQDEKTVGNPLPPKDDILNQSAKTLREGLFKIRQENTPQDGTVTADFLKTKLGIFLDPEETTKIIGILDGSNTQNPFNYLLTPKILENYQDILQNYLIAADIADLTATTDVAERLKKYWGKIEGKLVPVLRETFIQQHLIATFKAEATLVSLMLKDTALLQACLNIETDTPANLQAYIDQYVAVHKCIWLIGQLNLTGKELAYFQNNVNFSSFNWKDLNFATWLRVADYVALRNALPPAEKDLLSIFETAKNGGNVAKAIINVTTWDQANVEYFVSKRTAADFFNEVALIILQQQIELSRQIGVSIETLESWTSDAVSYEQAKYVKRSLKAKYDETTWIEVSTQVHNRLRTHLRDGLVAYLLQKSEIKALDLKDTNDLYGYFLIDVEMDACMLTSRLKQAIASVQLFVQRCLLNLESLKKTKPEQIIFPSAIDANQWKWMKNYRVWEANRKVFLYPENWIEPELRDNKTPFFKELESELLQGEVTNESVEKALMNYLERLHDVARLDICGVYEDTEAQEFHVFGRTFNTPPQYFYRKLDLKTQVWTAWEKVALDIQGHEEGDSAGVHLIPVVWNRRLYLFWPIFTEKPDKEKQKEEKEKQRSREREIQKKQRSREREIQDWEANHLPTVQQNAQKRKEIGKKRDEAIKFFEKNGFGTKSTTEGVQVNSFEGVNRVYDDMLAHLPKVPPKPEPYDSDTDTDTNTNWSFYEVKLAWSEYKNKKWSNKKVSQSFIRTDSGRYGVAATYFYKFAIISGSTLKIKLLYHPYMLFPVGEYQLNCNGRVSVFNDDEQPVQLKVIAPKQVNFYQSLLSAKNSGREIYWHEKTSFSLDLLDNSGKSSKKILSGSQQEYKLLFPTDHDFSYNSSSRFIYQDHVRNYYVEPEFYFRDRFIPSLQDPGKSIFPRLKYALAEPLKTIDKGDPVVFQKVDRFKQLSSAEMSQIVEEKQIEVSTSMQIRSMQTLAAPASVAVEAKSLSFAAANVGDKYLKFSDFATTKLQFKPFFHAYICAFMEALDKDGIEGLLNLYNQNLTDKNKYFPPKSSGAVGLLLRSYFKVMYVPNKENVEEPFPLEVVDFTSAGAYSLYNWELFYHVPMLLANRLSKNQRFEEAMHWYHFIFNPTTNENLNSSARYWQVLPFRDTPKETLVALFDRLKPSASYSQRKELEDAITAWRKNPFNPHLIARMRLVAYQKNTVMKYIDNLIAWADNLFRQDTIESINEATQLYILAAEILGKRPEEIPERGNIQARNYAELEPSLDAFSNALVKLETIFPHFNIQAIQQGKQGTASILNTTTQSLYFCLPNNEKLLGYWDTVADRLFKIRHCQNIEGIERQLALFEPPIDPALLVQAVAGGVDISSVLADLNSPLPHYRFNYIVQKALEICSELKSLGNSLLSALEKKDGETLSMMRTQHETLLLDLAKTVKKIQITEAKLGREGLEKTRAVTEHRANFYTQVLKDGLSSSEKEHRTLSFASMALSASGQLLEMGASSAHITPDYAVGGIAGPTGGAISINHVGGGDKTANALSAFGRFLNMLSAMTSYAANAAQTSAGYERRANDWKLQQDLANKELAQIDKQILSAQIREQISEQELTNHEQAIENARQVEDFFRNKYTQEELYGWIVGEISTIYFQCYQLAYDLAKKAEKTYRYELGLPTSNFVQFGIWDSFRKGLMSSERLYLSLKQMEKSYMDQNRREYEIAKHVSLLQHNPLALITLKETGTCIAELSETLFDADYPGHYMRRLKNVSLTIPCVVGPYTSINCTLTLLSSKTRTKGLSDSKYGQPGEDEGRFITNFAAMQSIATSTAQNDSGLFEVNFRDERYLPFEGAGAVSRWRIDLPKDCNAFDFDTISDVILRLSYTAREGGKSLKGAAKTAMENALKVADKAPLARLFSAKHEFPTEWHRYLNPTDPKNPQPLVLDFSKERFPFQFRSKKLTISKVEFFLDLKDEIKPETQPPKTYTQAYASGTPLNVTLKSPNNGDTGGSKPLNSAPSFLNGIPHQLFEALDIEVKSGIDGLWSLSANAAPLKDAITDLFVVCHYSVS</sequence>
<dbReference type="EMBL" id="JAHHHD010000019">
    <property type="protein sequence ID" value="MBW4660244.1"/>
    <property type="molecule type" value="Genomic_DNA"/>
</dbReference>
<reference evidence="5" key="2">
    <citation type="journal article" date="2022" name="Microbiol. Resour. Announc.">
        <title>Metagenome Sequencing to Explore Phylogenomics of Terrestrial Cyanobacteria.</title>
        <authorList>
            <person name="Ward R.D."/>
            <person name="Stajich J.E."/>
            <person name="Johansen J.R."/>
            <person name="Huntemann M."/>
            <person name="Clum A."/>
            <person name="Foster B."/>
            <person name="Foster B."/>
            <person name="Roux S."/>
            <person name="Palaniappan K."/>
            <person name="Varghese N."/>
            <person name="Mukherjee S."/>
            <person name="Reddy T.B.K."/>
            <person name="Daum C."/>
            <person name="Copeland A."/>
            <person name="Chen I.A."/>
            <person name="Ivanova N.N."/>
            <person name="Kyrpides N.C."/>
            <person name="Shapiro N."/>
            <person name="Eloe-Fadrosh E.A."/>
            <person name="Pietrasiak N."/>
        </authorList>
    </citation>
    <scope>NUCLEOTIDE SEQUENCE</scope>
    <source>
        <strain evidence="5">UHER 2000/2452</strain>
    </source>
</reference>
<evidence type="ECO:0000256" key="1">
    <source>
        <dbReference type="SAM" id="MobiDB-lite"/>
    </source>
</evidence>
<reference evidence="5" key="1">
    <citation type="submission" date="2021-05" db="EMBL/GenBank/DDBJ databases">
        <authorList>
            <person name="Pietrasiak N."/>
            <person name="Ward R."/>
            <person name="Stajich J.E."/>
            <person name="Kurbessoian T."/>
        </authorList>
    </citation>
    <scope>NUCLEOTIDE SEQUENCE</scope>
    <source>
        <strain evidence="5">UHER 2000/2452</strain>
    </source>
</reference>
<proteinExistence type="predicted"/>
<gene>
    <name evidence="5" type="ORF">KME15_16335</name>
</gene>
<dbReference type="Pfam" id="PF18276">
    <property type="entry name" value="TcA_TcB_BD"/>
    <property type="match status" value="1"/>
</dbReference>
<dbReference type="Pfam" id="PF18413">
    <property type="entry name" value="Neuraminidase"/>
    <property type="match status" value="1"/>
</dbReference>